<accession>A0ABN3S1F0</accession>
<dbReference type="Pfam" id="PF25873">
    <property type="entry name" value="WHD_MalT"/>
    <property type="match status" value="1"/>
</dbReference>
<evidence type="ECO:0000259" key="5">
    <source>
        <dbReference type="PROSITE" id="PS50043"/>
    </source>
</evidence>
<dbReference type="Pfam" id="PF00196">
    <property type="entry name" value="GerE"/>
    <property type="match status" value="1"/>
</dbReference>
<dbReference type="EMBL" id="BAAASJ010000125">
    <property type="protein sequence ID" value="GAA2665675.1"/>
    <property type="molecule type" value="Genomic_DNA"/>
</dbReference>
<dbReference type="InterPro" id="IPR027417">
    <property type="entry name" value="P-loop_NTPase"/>
</dbReference>
<feature type="compositionally biased region" description="Basic and acidic residues" evidence="4">
    <location>
        <begin position="12"/>
        <end position="23"/>
    </location>
</feature>
<dbReference type="SUPFAM" id="SSF52540">
    <property type="entry name" value="P-loop containing nucleoside triphosphate hydrolases"/>
    <property type="match status" value="1"/>
</dbReference>
<organism evidence="6 7">
    <name type="scientific">Streptomyces vastus</name>
    <dbReference type="NCBI Taxonomy" id="285451"/>
    <lineage>
        <taxon>Bacteria</taxon>
        <taxon>Bacillati</taxon>
        <taxon>Actinomycetota</taxon>
        <taxon>Actinomycetes</taxon>
        <taxon>Kitasatosporales</taxon>
        <taxon>Streptomycetaceae</taxon>
        <taxon>Streptomyces</taxon>
    </lineage>
</organism>
<dbReference type="InterPro" id="IPR011990">
    <property type="entry name" value="TPR-like_helical_dom_sf"/>
</dbReference>
<feature type="region of interest" description="Disordered" evidence="4">
    <location>
        <begin position="1"/>
        <end position="42"/>
    </location>
</feature>
<dbReference type="InterPro" id="IPR041617">
    <property type="entry name" value="TPR_MalT"/>
</dbReference>
<dbReference type="SUPFAM" id="SSF48452">
    <property type="entry name" value="TPR-like"/>
    <property type="match status" value="1"/>
</dbReference>
<evidence type="ECO:0000313" key="6">
    <source>
        <dbReference type="EMBL" id="GAA2665675.1"/>
    </source>
</evidence>
<reference evidence="6 7" key="1">
    <citation type="journal article" date="2019" name="Int. J. Syst. Evol. Microbiol.">
        <title>The Global Catalogue of Microorganisms (GCM) 10K type strain sequencing project: providing services to taxonomists for standard genome sequencing and annotation.</title>
        <authorList>
            <consortium name="The Broad Institute Genomics Platform"/>
            <consortium name="The Broad Institute Genome Sequencing Center for Infectious Disease"/>
            <person name="Wu L."/>
            <person name="Ma J."/>
        </authorList>
    </citation>
    <scope>NUCLEOTIDE SEQUENCE [LARGE SCALE GENOMIC DNA]</scope>
    <source>
        <strain evidence="6 7">JCM 4524</strain>
    </source>
</reference>
<dbReference type="PANTHER" id="PTHR43214:SF41">
    <property type="entry name" value="NITRATE_NITRITE RESPONSE REGULATOR PROTEIN NARP"/>
    <property type="match status" value="1"/>
</dbReference>
<keyword evidence="2" id="KW-0238">DNA-binding</keyword>
<dbReference type="InterPro" id="IPR016032">
    <property type="entry name" value="Sig_transdc_resp-reg_C-effctor"/>
</dbReference>
<feature type="domain" description="HTH luxR-type" evidence="5">
    <location>
        <begin position="857"/>
        <end position="924"/>
    </location>
</feature>
<dbReference type="Pfam" id="PF13191">
    <property type="entry name" value="AAA_16"/>
    <property type="match status" value="1"/>
</dbReference>
<name>A0ABN3S1F0_9ACTN</name>
<protein>
    <submittedName>
        <fullName evidence="6">LuxR family transcriptional regulator</fullName>
    </submittedName>
</protein>
<comment type="caution">
    <text evidence="6">The sequence shown here is derived from an EMBL/GenBank/DDBJ whole genome shotgun (WGS) entry which is preliminary data.</text>
</comment>
<dbReference type="SUPFAM" id="SSF46894">
    <property type="entry name" value="C-terminal effector domain of the bipartite response regulators"/>
    <property type="match status" value="1"/>
</dbReference>
<proteinExistence type="predicted"/>
<dbReference type="Gene3D" id="1.25.40.10">
    <property type="entry name" value="Tetratricopeptide repeat domain"/>
    <property type="match status" value="1"/>
</dbReference>
<dbReference type="Pfam" id="PF17874">
    <property type="entry name" value="TPR_MalT"/>
    <property type="match status" value="1"/>
</dbReference>
<dbReference type="InterPro" id="IPR059106">
    <property type="entry name" value="WHD_MalT"/>
</dbReference>
<evidence type="ECO:0000256" key="2">
    <source>
        <dbReference type="ARBA" id="ARBA00023125"/>
    </source>
</evidence>
<dbReference type="InterPro" id="IPR000792">
    <property type="entry name" value="Tscrpt_reg_LuxR_C"/>
</dbReference>
<evidence type="ECO:0000256" key="3">
    <source>
        <dbReference type="ARBA" id="ARBA00023163"/>
    </source>
</evidence>
<dbReference type="PROSITE" id="PS50043">
    <property type="entry name" value="HTH_LUXR_2"/>
    <property type="match status" value="1"/>
</dbReference>
<dbReference type="SMART" id="SM00382">
    <property type="entry name" value="AAA"/>
    <property type="match status" value="1"/>
</dbReference>
<keyword evidence="3" id="KW-0804">Transcription</keyword>
<evidence type="ECO:0000256" key="1">
    <source>
        <dbReference type="ARBA" id="ARBA00023015"/>
    </source>
</evidence>
<dbReference type="Gene3D" id="1.10.10.10">
    <property type="entry name" value="Winged helix-like DNA-binding domain superfamily/Winged helix DNA-binding domain"/>
    <property type="match status" value="1"/>
</dbReference>
<dbReference type="PANTHER" id="PTHR43214">
    <property type="entry name" value="TWO-COMPONENT RESPONSE REGULATOR"/>
    <property type="match status" value="1"/>
</dbReference>
<dbReference type="InterPro" id="IPR039420">
    <property type="entry name" value="WalR-like"/>
</dbReference>
<evidence type="ECO:0000313" key="7">
    <source>
        <dbReference type="Proteomes" id="UP001500151"/>
    </source>
</evidence>
<dbReference type="SMART" id="SM00421">
    <property type="entry name" value="HTH_LUXR"/>
    <property type="match status" value="1"/>
</dbReference>
<keyword evidence="7" id="KW-1185">Reference proteome</keyword>
<dbReference type="PRINTS" id="PR00038">
    <property type="entry name" value="HTHLUXR"/>
</dbReference>
<dbReference type="Proteomes" id="UP001500151">
    <property type="component" value="Unassembled WGS sequence"/>
</dbReference>
<dbReference type="CDD" id="cd06170">
    <property type="entry name" value="LuxR_C_like"/>
    <property type="match status" value="1"/>
</dbReference>
<evidence type="ECO:0000256" key="4">
    <source>
        <dbReference type="SAM" id="MobiDB-lite"/>
    </source>
</evidence>
<keyword evidence="1" id="KW-0805">Transcription regulation</keyword>
<dbReference type="RefSeq" id="WP_344397599.1">
    <property type="nucleotide sequence ID" value="NZ_BAAASJ010000125.1"/>
</dbReference>
<dbReference type="InterPro" id="IPR036388">
    <property type="entry name" value="WH-like_DNA-bd_sf"/>
</dbReference>
<dbReference type="Gene3D" id="3.40.50.300">
    <property type="entry name" value="P-loop containing nucleotide triphosphate hydrolases"/>
    <property type="match status" value="1"/>
</dbReference>
<dbReference type="InterPro" id="IPR041664">
    <property type="entry name" value="AAA_16"/>
</dbReference>
<sequence>MPRSRAPAARDSGGEPRDTRDTRTSANVPASARGGADALRGPTGDPLLAAKFAIPAVPRTLVRRQRLLDQLTTGTAGPLTLITGPAGAGKTTLAASWVAEGTAPDPVVWLTAEHEDRAPGIFWSYVLEALRHHQVELPENPDRPGSAEFVEHSLLAGLASGLARRHRPVVFVLDGLDQIPVREVTSALDFVLSHAGPSLRLVVISRVDPLLPLHRYRAQGRICEIRSADLAFTRQEAAALLRGHGLESCEESVDALTARTGGWAAGLRLCALEMQRADDPNGFARSFAASQSAVADYLLAEVLDTQPEATRDLLMRSSILDRVHPDLANTLTGREDAEWILAGLTRAGAFVESVAGTRWCRFQPLFAEVLRTHLRHHHPGLEPRLRRRAAAWLAGHDRLTEALEQAAATEDWEWAAARVVDHLEIGRLLTGPEAQRLENCFAGMPRDLPGTASALVAAACAAAQYDLAGCRAHLDRAEEHIRTGQAQPCPETQLALSLLRLLSSPGTRDREGGCDAVHEADQTLDLAGHVPPARRVRHPEIEALRRYGLARGLLLTGRLGAARTAFAAAADGCTGATDVVRHHSLGQLALLESVHGELNEAEEHARFALATARNRSVPPARRSGIGHLALAAVALERGDLRGARHHLDLASECPDAEHDPVARTEMLVVRTRLALAQGRWRAALAVLAAPAVRPPTSAPWPSQRIALANSASQLARGDPAAAITALHEAGPDTSSHVIALARAHLASGDPDRALGLVPPPDDQRDAGIAQRVDILLIRAHAALLAKDTKTAHSTLGEALTAARPETLRGPFLDAGPWVRHLLELRPDTAHRHAWLTARPAAVNGTFRAGRLPVDGSPSAPLVVEQLSDRERQVLQHCAQVMSTEEIAEAMCLSVNTVKTHLRSIYRKLVVSRRGEAVRRARELSLLPPAVEQGAYREGGFGS</sequence>
<dbReference type="InterPro" id="IPR003593">
    <property type="entry name" value="AAA+_ATPase"/>
</dbReference>
<gene>
    <name evidence="6" type="ORF">GCM10010307_88670</name>
</gene>